<dbReference type="GO" id="GO:0005524">
    <property type="term" value="F:ATP binding"/>
    <property type="evidence" value="ECO:0007669"/>
    <property type="project" value="UniProtKB-UniRule"/>
</dbReference>
<comment type="catalytic activity">
    <reaction evidence="9">
        <text>L-seryl-[protein] + ATP = O-phospho-L-seryl-[protein] + ADP + H(+)</text>
        <dbReference type="Rhea" id="RHEA:17989"/>
        <dbReference type="Rhea" id="RHEA-COMP:9863"/>
        <dbReference type="Rhea" id="RHEA-COMP:11604"/>
        <dbReference type="ChEBI" id="CHEBI:15378"/>
        <dbReference type="ChEBI" id="CHEBI:29999"/>
        <dbReference type="ChEBI" id="CHEBI:30616"/>
        <dbReference type="ChEBI" id="CHEBI:83421"/>
        <dbReference type="ChEBI" id="CHEBI:456216"/>
        <dbReference type="EC" id="2.7.11.1"/>
    </reaction>
</comment>
<keyword evidence="5" id="KW-0547">Nucleotide-binding</keyword>
<dbReference type="InterPro" id="IPR017441">
    <property type="entry name" value="Protein_kinase_ATP_BS"/>
</dbReference>
<dbReference type="SMART" id="SM00220">
    <property type="entry name" value="S_TKc"/>
    <property type="match status" value="1"/>
</dbReference>
<dbReference type="InterPro" id="IPR011009">
    <property type="entry name" value="Kinase-like_dom_sf"/>
</dbReference>
<dbReference type="PROSITE" id="PS00107">
    <property type="entry name" value="PROTEIN_KINASE_ATP"/>
    <property type="match status" value="1"/>
</dbReference>
<name>A0A7R8WGX3_9CRUS</name>
<dbReference type="Gene3D" id="1.10.510.10">
    <property type="entry name" value="Transferase(Phosphotransferase) domain 1"/>
    <property type="match status" value="1"/>
</dbReference>
<dbReference type="Gene3D" id="3.30.200.20">
    <property type="entry name" value="Phosphorylase Kinase, domain 1"/>
    <property type="match status" value="1"/>
</dbReference>
<proteinExistence type="predicted"/>
<evidence type="ECO:0000256" key="8">
    <source>
        <dbReference type="ARBA" id="ARBA00047899"/>
    </source>
</evidence>
<dbReference type="Pfam" id="PF00069">
    <property type="entry name" value="Pkinase"/>
    <property type="match status" value="2"/>
</dbReference>
<dbReference type="InterPro" id="IPR000719">
    <property type="entry name" value="Prot_kinase_dom"/>
</dbReference>
<dbReference type="GO" id="GO:0043657">
    <property type="term" value="C:host cell"/>
    <property type="evidence" value="ECO:0007669"/>
    <property type="project" value="UniProtKB-SubCell"/>
</dbReference>
<evidence type="ECO:0000313" key="11">
    <source>
        <dbReference type="EMBL" id="CAD7230182.1"/>
    </source>
</evidence>
<dbReference type="PANTHER" id="PTHR22984:SF25">
    <property type="entry name" value="PROTEIN KINASE DOMAIN-CONTAINING PROTEIN"/>
    <property type="match status" value="1"/>
</dbReference>
<evidence type="ECO:0000256" key="7">
    <source>
        <dbReference type="ARBA" id="ARBA00022840"/>
    </source>
</evidence>
<dbReference type="PROSITE" id="PS50011">
    <property type="entry name" value="PROTEIN_KINASE_DOM"/>
    <property type="match status" value="1"/>
</dbReference>
<evidence type="ECO:0000256" key="5">
    <source>
        <dbReference type="ARBA" id="ARBA00022741"/>
    </source>
</evidence>
<organism evidence="11">
    <name type="scientific">Cyprideis torosa</name>
    <dbReference type="NCBI Taxonomy" id="163714"/>
    <lineage>
        <taxon>Eukaryota</taxon>
        <taxon>Metazoa</taxon>
        <taxon>Ecdysozoa</taxon>
        <taxon>Arthropoda</taxon>
        <taxon>Crustacea</taxon>
        <taxon>Oligostraca</taxon>
        <taxon>Ostracoda</taxon>
        <taxon>Podocopa</taxon>
        <taxon>Podocopida</taxon>
        <taxon>Cytherocopina</taxon>
        <taxon>Cytheroidea</taxon>
        <taxon>Cytherideidae</taxon>
        <taxon>Cyprideis</taxon>
    </lineage>
</organism>
<keyword evidence="7" id="KW-0067">ATP-binding</keyword>
<dbReference type="AlphaFoldDB" id="A0A7R8WGX3"/>
<gene>
    <name evidence="11" type="ORF">CTOB1V02_LOCUS8044</name>
</gene>
<accession>A0A7R8WGX3</accession>
<comment type="subcellular location">
    <subcellularLocation>
        <location evidence="1">Host cell</location>
    </subcellularLocation>
</comment>
<keyword evidence="3" id="KW-0723">Serine/threonine-protein kinase</keyword>
<evidence type="ECO:0000256" key="9">
    <source>
        <dbReference type="ARBA" id="ARBA00048679"/>
    </source>
</evidence>
<evidence type="ECO:0000256" key="6">
    <source>
        <dbReference type="ARBA" id="ARBA00022777"/>
    </source>
</evidence>
<dbReference type="EMBL" id="OB662518">
    <property type="protein sequence ID" value="CAD7230182.1"/>
    <property type="molecule type" value="Genomic_DNA"/>
</dbReference>
<evidence type="ECO:0000256" key="2">
    <source>
        <dbReference type="ARBA" id="ARBA00012513"/>
    </source>
</evidence>
<dbReference type="EC" id="2.7.11.1" evidence="2"/>
<dbReference type="SUPFAM" id="SSF56112">
    <property type="entry name" value="Protein kinase-like (PK-like)"/>
    <property type="match status" value="1"/>
</dbReference>
<evidence type="ECO:0000259" key="10">
    <source>
        <dbReference type="PROSITE" id="PS50011"/>
    </source>
</evidence>
<dbReference type="InterPro" id="IPR051138">
    <property type="entry name" value="PIM_Ser/Thr_kinase"/>
</dbReference>
<reference evidence="11" key="1">
    <citation type="submission" date="2020-11" db="EMBL/GenBank/DDBJ databases">
        <authorList>
            <person name="Tran Van P."/>
        </authorList>
    </citation>
    <scope>NUCLEOTIDE SEQUENCE</scope>
</reference>
<keyword evidence="4" id="KW-0808">Transferase</keyword>
<dbReference type="GO" id="GO:0005737">
    <property type="term" value="C:cytoplasm"/>
    <property type="evidence" value="ECO:0007669"/>
    <property type="project" value="TreeGrafter"/>
</dbReference>
<dbReference type="OrthoDB" id="193931at2759"/>
<comment type="catalytic activity">
    <reaction evidence="8">
        <text>L-threonyl-[protein] + ATP = O-phospho-L-threonyl-[protein] + ADP + H(+)</text>
        <dbReference type="Rhea" id="RHEA:46608"/>
        <dbReference type="Rhea" id="RHEA-COMP:11060"/>
        <dbReference type="Rhea" id="RHEA-COMP:11605"/>
        <dbReference type="ChEBI" id="CHEBI:15378"/>
        <dbReference type="ChEBI" id="CHEBI:30013"/>
        <dbReference type="ChEBI" id="CHEBI:30616"/>
        <dbReference type="ChEBI" id="CHEBI:61977"/>
        <dbReference type="ChEBI" id="CHEBI:456216"/>
        <dbReference type="EC" id="2.7.11.1"/>
    </reaction>
</comment>
<evidence type="ECO:0000256" key="4">
    <source>
        <dbReference type="ARBA" id="ARBA00022679"/>
    </source>
</evidence>
<keyword evidence="6" id="KW-0418">Kinase</keyword>
<evidence type="ECO:0000256" key="3">
    <source>
        <dbReference type="ARBA" id="ARBA00022527"/>
    </source>
</evidence>
<sequence>MLLGGVVISTVLDANRKHRKLNKMTCPSTCEKIGCHPMSSTGKRAGAAAQPEYGYSNATFEATYYVGMPIGKGGFGTVYKGYRKNDNLPVAIKHFAKSRVPAWAELEGKKIPLELKLLRAVSHIPGVIEVIDFYERPDSFIIIMERTRVYSPPEWIRDQEYQGEDATVWSLGILLFDMVCGDIPFEKDSQIMEAQPAFKVNVSPECKDLIMRCLKVSPSDRLRLEQIGFHPWFRSNNLPPKPILLAKARPGSSTEHSSASSQDSV</sequence>
<protein>
    <recommendedName>
        <fullName evidence="2">non-specific serine/threonine protein kinase</fullName>
        <ecNumber evidence="2">2.7.11.1</ecNumber>
    </recommendedName>
</protein>
<dbReference type="GO" id="GO:0004674">
    <property type="term" value="F:protein serine/threonine kinase activity"/>
    <property type="evidence" value="ECO:0007669"/>
    <property type="project" value="UniProtKB-KW"/>
</dbReference>
<evidence type="ECO:0000256" key="1">
    <source>
        <dbReference type="ARBA" id="ARBA00004340"/>
    </source>
</evidence>
<dbReference type="PANTHER" id="PTHR22984">
    <property type="entry name" value="SERINE/THREONINE-PROTEIN KINASE PIM"/>
    <property type="match status" value="1"/>
</dbReference>
<feature type="domain" description="Protein kinase" evidence="10">
    <location>
        <begin position="1"/>
        <end position="233"/>
    </location>
</feature>